<dbReference type="InterPro" id="IPR000719">
    <property type="entry name" value="Prot_kinase_dom"/>
</dbReference>
<comment type="similarity">
    <text evidence="3">In the N-terminal section; belongs to the leguminous lectin family.</text>
</comment>
<reference evidence="27 28" key="1">
    <citation type="submission" date="2018-09" db="EMBL/GenBank/DDBJ databases">
        <title>A high-quality reference genome of wild soybean provides a powerful tool to mine soybean genomes.</title>
        <authorList>
            <person name="Xie M."/>
            <person name="Chung C.Y.L."/>
            <person name="Li M.-W."/>
            <person name="Wong F.-L."/>
            <person name="Chan T.-F."/>
            <person name="Lam H.-M."/>
        </authorList>
    </citation>
    <scope>NUCLEOTIDE SEQUENCE [LARGE SCALE GENOMIC DNA]</scope>
    <source>
        <strain evidence="28">cv. W05</strain>
        <tissue evidence="27">Hypocotyl of etiolated seedlings</tissue>
    </source>
</reference>
<feature type="domain" description="Protein kinase" evidence="26">
    <location>
        <begin position="328"/>
        <end position="607"/>
    </location>
</feature>
<evidence type="ECO:0000256" key="21">
    <source>
        <dbReference type="ARBA" id="ARBA00063357"/>
    </source>
</evidence>
<evidence type="ECO:0000313" key="28">
    <source>
        <dbReference type="Proteomes" id="UP000289340"/>
    </source>
</evidence>
<comment type="similarity">
    <text evidence="2">Belongs to the leguminous lectin family.</text>
</comment>
<dbReference type="PROSITE" id="PS00108">
    <property type="entry name" value="PROTEIN_KINASE_ST"/>
    <property type="match status" value="1"/>
</dbReference>
<dbReference type="CDD" id="cd14066">
    <property type="entry name" value="STKc_IRAK"/>
    <property type="match status" value="1"/>
</dbReference>
<evidence type="ECO:0000256" key="7">
    <source>
        <dbReference type="ARBA" id="ARBA00022679"/>
    </source>
</evidence>
<keyword evidence="13" id="KW-0611">Plant defense</keyword>
<evidence type="ECO:0000256" key="18">
    <source>
        <dbReference type="ARBA" id="ARBA00023180"/>
    </source>
</evidence>
<keyword evidence="12 27" id="KW-0418">Kinase</keyword>
<feature type="signal peptide" evidence="25">
    <location>
        <begin position="1"/>
        <end position="16"/>
    </location>
</feature>
<keyword evidence="11 22" id="KW-0547">Nucleotide-binding</keyword>
<dbReference type="EMBL" id="QZWG01000008">
    <property type="protein sequence ID" value="RZB95611.1"/>
    <property type="molecule type" value="Genomic_DNA"/>
</dbReference>
<feature type="chain" id="PRO_5019252632" evidence="25">
    <location>
        <begin position="17"/>
        <end position="671"/>
    </location>
</feature>
<evidence type="ECO:0000256" key="11">
    <source>
        <dbReference type="ARBA" id="ARBA00022741"/>
    </source>
</evidence>
<evidence type="ECO:0000256" key="10">
    <source>
        <dbReference type="ARBA" id="ARBA00022734"/>
    </source>
</evidence>
<evidence type="ECO:0000256" key="19">
    <source>
        <dbReference type="ARBA" id="ARBA00058054"/>
    </source>
</evidence>
<evidence type="ECO:0000256" key="20">
    <source>
        <dbReference type="ARBA" id="ARBA00058818"/>
    </source>
</evidence>
<keyword evidence="16 24" id="KW-0472">Membrane</keyword>
<dbReference type="InterPro" id="IPR050528">
    <property type="entry name" value="L-type_Lectin-RKs"/>
</dbReference>
<dbReference type="InterPro" id="IPR011009">
    <property type="entry name" value="Kinase-like_dom_sf"/>
</dbReference>
<keyword evidence="5" id="KW-1003">Cell membrane</keyword>
<dbReference type="GO" id="GO:0002229">
    <property type="term" value="P:defense response to oomycetes"/>
    <property type="evidence" value="ECO:0007669"/>
    <property type="project" value="UniProtKB-ARBA"/>
</dbReference>
<dbReference type="InterPro" id="IPR000985">
    <property type="entry name" value="Lectin_LegA_CS"/>
</dbReference>
<evidence type="ECO:0000256" key="3">
    <source>
        <dbReference type="ARBA" id="ARBA00008536"/>
    </source>
</evidence>
<dbReference type="InterPro" id="IPR017441">
    <property type="entry name" value="Protein_kinase_ATP_BS"/>
</dbReference>
<dbReference type="Gene3D" id="3.30.200.20">
    <property type="entry name" value="Phosphorylase Kinase, domain 1"/>
    <property type="match status" value="1"/>
</dbReference>
<organism evidence="27 28">
    <name type="scientific">Glycine soja</name>
    <name type="common">Wild soybean</name>
    <dbReference type="NCBI Taxonomy" id="3848"/>
    <lineage>
        <taxon>Eukaryota</taxon>
        <taxon>Viridiplantae</taxon>
        <taxon>Streptophyta</taxon>
        <taxon>Embryophyta</taxon>
        <taxon>Tracheophyta</taxon>
        <taxon>Spermatophyta</taxon>
        <taxon>Magnoliopsida</taxon>
        <taxon>eudicotyledons</taxon>
        <taxon>Gunneridae</taxon>
        <taxon>Pentapetalae</taxon>
        <taxon>rosids</taxon>
        <taxon>fabids</taxon>
        <taxon>Fabales</taxon>
        <taxon>Fabaceae</taxon>
        <taxon>Papilionoideae</taxon>
        <taxon>50 kb inversion clade</taxon>
        <taxon>NPAAA clade</taxon>
        <taxon>indigoferoid/millettioid clade</taxon>
        <taxon>Phaseoleae</taxon>
        <taxon>Glycine</taxon>
        <taxon>Glycine subgen. Soja</taxon>
    </lineage>
</organism>
<evidence type="ECO:0000256" key="8">
    <source>
        <dbReference type="ARBA" id="ARBA00022692"/>
    </source>
</evidence>
<dbReference type="InterPro" id="IPR001220">
    <property type="entry name" value="Legume_lectin_dom"/>
</dbReference>
<evidence type="ECO:0000256" key="17">
    <source>
        <dbReference type="ARBA" id="ARBA00023170"/>
    </source>
</evidence>
<dbReference type="PROSITE" id="PS50011">
    <property type="entry name" value="PROTEIN_KINASE_DOM"/>
    <property type="match status" value="1"/>
</dbReference>
<keyword evidence="8 24" id="KW-0812">Transmembrane</keyword>
<feature type="compositionally biased region" description="Low complexity" evidence="23">
    <location>
        <begin position="641"/>
        <end position="656"/>
    </location>
</feature>
<dbReference type="SUPFAM" id="SSF56112">
    <property type="entry name" value="Protein kinase-like (PK-like)"/>
    <property type="match status" value="1"/>
</dbReference>
<dbReference type="PANTHER" id="PTHR27007">
    <property type="match status" value="1"/>
</dbReference>
<dbReference type="InterPro" id="IPR013320">
    <property type="entry name" value="ConA-like_dom_sf"/>
</dbReference>
<keyword evidence="7" id="KW-0808">Transferase</keyword>
<comment type="subcellular location">
    <subcellularLocation>
        <location evidence="1">Cell membrane</location>
        <topology evidence="1">Single-pass type I membrane protein</topology>
    </subcellularLocation>
</comment>
<gene>
    <name evidence="27" type="ORF">D0Y65_019804</name>
</gene>
<dbReference type="FunFam" id="2.60.120.200:FF:000103">
    <property type="entry name" value="L-type lectin-domain containing receptor kinase IX.1"/>
    <property type="match status" value="1"/>
</dbReference>
<dbReference type="GO" id="GO:0004674">
    <property type="term" value="F:protein serine/threonine kinase activity"/>
    <property type="evidence" value="ECO:0007669"/>
    <property type="project" value="UniProtKB-KW"/>
</dbReference>
<accession>A0A445JB60</accession>
<evidence type="ECO:0000256" key="4">
    <source>
        <dbReference type="ARBA" id="ARBA00010217"/>
    </source>
</evidence>
<dbReference type="FunFam" id="3.30.200.20:FF:000168">
    <property type="entry name" value="L-type lectin-domain containing receptor kinase IX.1"/>
    <property type="match status" value="1"/>
</dbReference>
<dbReference type="GO" id="GO:0005886">
    <property type="term" value="C:plasma membrane"/>
    <property type="evidence" value="ECO:0007669"/>
    <property type="project" value="UniProtKB-SubCell"/>
</dbReference>
<evidence type="ECO:0000256" key="2">
    <source>
        <dbReference type="ARBA" id="ARBA00007606"/>
    </source>
</evidence>
<keyword evidence="15 24" id="KW-1133">Transmembrane helix</keyword>
<dbReference type="Gene3D" id="1.10.510.10">
    <property type="entry name" value="Transferase(Phosphotransferase) domain 1"/>
    <property type="match status" value="1"/>
</dbReference>
<dbReference type="FunFam" id="1.10.510.10:FF:000240">
    <property type="entry name" value="Lectin-domain containing receptor kinase A4.3"/>
    <property type="match status" value="1"/>
</dbReference>
<feature type="binding site" evidence="22">
    <location>
        <position position="358"/>
    </location>
    <ligand>
        <name>ATP</name>
        <dbReference type="ChEBI" id="CHEBI:30616"/>
    </ligand>
</feature>
<keyword evidence="6" id="KW-0723">Serine/threonine-protein kinase</keyword>
<dbReference type="CDD" id="cd06899">
    <property type="entry name" value="lectin_legume_LecRK_Arcelin_ConA"/>
    <property type="match status" value="1"/>
</dbReference>
<dbReference type="Proteomes" id="UP000289340">
    <property type="component" value="Chromosome 8"/>
</dbReference>
<evidence type="ECO:0000256" key="6">
    <source>
        <dbReference type="ARBA" id="ARBA00022527"/>
    </source>
</evidence>
<evidence type="ECO:0000259" key="26">
    <source>
        <dbReference type="PROSITE" id="PS50011"/>
    </source>
</evidence>
<dbReference type="Pfam" id="PF00069">
    <property type="entry name" value="Pkinase"/>
    <property type="match status" value="1"/>
</dbReference>
<dbReference type="PROSITE" id="PS00308">
    <property type="entry name" value="LECTIN_LEGUME_ALPHA"/>
    <property type="match status" value="1"/>
</dbReference>
<comment type="similarity">
    <text evidence="4">In the C-terminal section; belongs to the protein kinase superfamily. Ser/Thr protein kinase family.</text>
</comment>
<evidence type="ECO:0000256" key="9">
    <source>
        <dbReference type="ARBA" id="ARBA00022729"/>
    </source>
</evidence>
<evidence type="ECO:0000256" key="22">
    <source>
        <dbReference type="PROSITE-ProRule" id="PRU10141"/>
    </source>
</evidence>
<dbReference type="GO" id="GO:0009626">
    <property type="term" value="P:plant-type hypersensitive response"/>
    <property type="evidence" value="ECO:0007669"/>
    <property type="project" value="UniProtKB-ARBA"/>
</dbReference>
<evidence type="ECO:0000256" key="13">
    <source>
        <dbReference type="ARBA" id="ARBA00022821"/>
    </source>
</evidence>
<keyword evidence="17 27" id="KW-0675">Receptor</keyword>
<dbReference type="GO" id="GO:0030246">
    <property type="term" value="F:carbohydrate binding"/>
    <property type="evidence" value="ECO:0007669"/>
    <property type="project" value="UniProtKB-KW"/>
</dbReference>
<evidence type="ECO:0000256" key="23">
    <source>
        <dbReference type="SAM" id="MobiDB-lite"/>
    </source>
</evidence>
<keyword evidence="14 22" id="KW-0067">ATP-binding</keyword>
<protein>
    <submittedName>
        <fullName evidence="27">L-type lectin-domain containing receptor kinase IX.1</fullName>
    </submittedName>
</protein>
<evidence type="ECO:0000256" key="24">
    <source>
        <dbReference type="SAM" id="Phobius"/>
    </source>
</evidence>
<feature type="region of interest" description="Disordered" evidence="23">
    <location>
        <begin position="637"/>
        <end position="671"/>
    </location>
</feature>
<comment type="caution">
    <text evidence="27">The sequence shown here is derived from an EMBL/GenBank/DDBJ whole genome shotgun (WGS) entry which is preliminary data.</text>
</comment>
<evidence type="ECO:0000256" key="5">
    <source>
        <dbReference type="ARBA" id="ARBA00022475"/>
    </source>
</evidence>
<evidence type="ECO:0000256" key="12">
    <source>
        <dbReference type="ARBA" id="ARBA00022777"/>
    </source>
</evidence>
<comment type="function">
    <text evidence="19">Involved in resistance response to the pathogenic oomycetes Phytophthora infestans and Phytophthora capsici.</text>
</comment>
<keyword evidence="10 27" id="KW-0430">Lectin</keyword>
<name>A0A445JB60_GLYSO</name>
<keyword evidence="18" id="KW-0325">Glycoprotein</keyword>
<feature type="transmembrane region" description="Helical" evidence="24">
    <location>
        <begin position="264"/>
        <end position="285"/>
    </location>
</feature>
<proteinExistence type="inferred from homology"/>
<evidence type="ECO:0000313" key="27">
    <source>
        <dbReference type="EMBL" id="RZB95611.1"/>
    </source>
</evidence>
<dbReference type="SMART" id="SM00220">
    <property type="entry name" value="S_TKc"/>
    <property type="match status" value="1"/>
</dbReference>
<dbReference type="SUPFAM" id="SSF49899">
    <property type="entry name" value="Concanavalin A-like lectins/glucanases"/>
    <property type="match status" value="1"/>
</dbReference>
<dbReference type="Pfam" id="PF00139">
    <property type="entry name" value="Lectin_legB"/>
    <property type="match status" value="1"/>
</dbReference>
<evidence type="ECO:0000256" key="25">
    <source>
        <dbReference type="SAM" id="SignalP"/>
    </source>
</evidence>
<sequence length="671" mass="73707">MLLSIFFLLIIPYASSLSFNFPSFDPNDNRIIYNRSANAVAPNIQLTTNQADKGMNGSIGRATYYQPMHLWDKATGTLTDFSTNFSFVINSRGQSVYGDGIAFFLAPAGSMVPNSTLGGTMGLTLDNQILNSTDNPFVAVEFDIFGNDWDPPGEHVGIDINSLRSVANATWLADIKGGKVNQALISYNSTSLNLSVAFTGFKNGTALVHHLSVIVDLKLYLPEFVTVGFSAATGNLTAIHTLNSWDFNSTSIIAPSQKKKDKKALAVGLGVGGFVLIAGLGLISIRLWKKTSEEEDHDFEEYIDEDFERGAGPQKYSYAELAQAANGFKDEHKLGQGGFGGVYKGYLKDLKSHVAIKKVSEGSDQGIKEFASEVRIISRLRHRNLVNLIGWCHAGKKLLLVYEYMSNGSLDIHLFKKQSILQWAVRYNIARGLASALLYLHEEWEQCVVHRDIKPSNIMLDSEFNAKLGDFGLARFVDHAKSAQTTALAGTMGYMAPECTLGYRPASKESDVYSFGVVALEIACGRKPINHRAQENEISIVQWVWGLYGEGRILEAADQRLEGKFEEEQIKCLMIVGLWCAHPDHSNRPSIRQAIQVLNFEAPLPNLPSSLPVPTYLEHPLHSSILPFSINASEEGQSQITGCSSNTNSSGFTTTSDDASPSVSLMYSRRN</sequence>
<evidence type="ECO:0000256" key="1">
    <source>
        <dbReference type="ARBA" id="ARBA00004251"/>
    </source>
</evidence>
<keyword evidence="28" id="KW-1185">Reference proteome</keyword>
<comment type="function">
    <text evidence="20">Promotes hydrogen peroxide H(2)O(2) production and cell death.</text>
</comment>
<evidence type="ECO:0000256" key="14">
    <source>
        <dbReference type="ARBA" id="ARBA00022840"/>
    </source>
</evidence>
<dbReference type="PROSITE" id="PS00107">
    <property type="entry name" value="PROTEIN_KINASE_ATP"/>
    <property type="match status" value="1"/>
</dbReference>
<dbReference type="InterPro" id="IPR008271">
    <property type="entry name" value="Ser/Thr_kinase_AS"/>
</dbReference>
<dbReference type="AlphaFoldDB" id="A0A445JB60"/>
<evidence type="ECO:0000256" key="16">
    <source>
        <dbReference type="ARBA" id="ARBA00023136"/>
    </source>
</evidence>
<dbReference type="Gene3D" id="2.60.120.200">
    <property type="match status" value="1"/>
</dbReference>
<keyword evidence="9 25" id="KW-0732">Signal</keyword>
<comment type="subunit">
    <text evidence="21">Interacts with ABCG40.</text>
</comment>
<dbReference type="GO" id="GO:0005524">
    <property type="term" value="F:ATP binding"/>
    <property type="evidence" value="ECO:0007669"/>
    <property type="project" value="UniProtKB-UniRule"/>
</dbReference>
<evidence type="ECO:0000256" key="15">
    <source>
        <dbReference type="ARBA" id="ARBA00022989"/>
    </source>
</evidence>